<organism evidence="1">
    <name type="scientific">Phenylobacterium glaciei</name>
    <dbReference type="NCBI Taxonomy" id="2803784"/>
    <lineage>
        <taxon>Bacteria</taxon>
        <taxon>Pseudomonadati</taxon>
        <taxon>Pseudomonadota</taxon>
        <taxon>Alphaproteobacteria</taxon>
        <taxon>Caulobacterales</taxon>
        <taxon>Caulobacteraceae</taxon>
        <taxon>Phenylobacterium</taxon>
    </lineage>
</organism>
<reference evidence="1" key="1">
    <citation type="submission" date="2021-01" db="EMBL/GenBank/DDBJ databases">
        <title>Genome sequence of Phenylobacterium sp. 20VBR1 isolated from a valley glaceir, Ny-Alesund, Svalbard.</title>
        <authorList>
            <person name="Thomas F.A."/>
            <person name="Krishnan K.P."/>
            <person name="Sinha R.K."/>
        </authorList>
    </citation>
    <scope>NUCLEOTIDE SEQUENCE</scope>
    <source>
        <strain evidence="1">20VBR1</strain>
    </source>
</reference>
<accession>A0A974S954</accession>
<proteinExistence type="predicted"/>
<sequence length="54" mass="6190">MVGIYLDDVRLTYNAPTLTCASPTWPRWRCCAAPGRALWRWLPRWGPTLGDRTA</sequence>
<dbReference type="EMBL" id="CP068570">
    <property type="protein sequence ID" value="QQZ51079.1"/>
    <property type="molecule type" value="Genomic_DNA"/>
</dbReference>
<gene>
    <name evidence="1" type="ORF">JKL49_07925</name>
</gene>
<dbReference type="AlphaFoldDB" id="A0A974S954"/>
<protein>
    <submittedName>
        <fullName evidence="1">Uncharacterized protein</fullName>
    </submittedName>
</protein>
<name>A0A974S954_9CAUL</name>
<evidence type="ECO:0000313" key="1">
    <source>
        <dbReference type="EMBL" id="QQZ51079.1"/>
    </source>
</evidence>